<organism evidence="2 3">
    <name type="scientific">Candidatus Magasanikbacteria bacterium RIFOXYD2_FULL_41_14</name>
    <dbReference type="NCBI Taxonomy" id="1798709"/>
    <lineage>
        <taxon>Bacteria</taxon>
        <taxon>Candidatus Magasanikiibacteriota</taxon>
    </lineage>
</organism>
<dbReference type="Gene3D" id="1.10.10.10">
    <property type="entry name" value="Winged helix-like DNA-binding domain superfamily/Winged helix DNA-binding domain"/>
    <property type="match status" value="1"/>
</dbReference>
<dbReference type="InterPro" id="IPR051797">
    <property type="entry name" value="TrmB-like"/>
</dbReference>
<dbReference type="InterPro" id="IPR036390">
    <property type="entry name" value="WH_DNA-bd_sf"/>
</dbReference>
<name>A0A1F6PG73_9BACT</name>
<evidence type="ECO:0000313" key="3">
    <source>
        <dbReference type="Proteomes" id="UP000178254"/>
    </source>
</evidence>
<dbReference type="EMBL" id="MFRE01000003">
    <property type="protein sequence ID" value="OGH95139.1"/>
    <property type="molecule type" value="Genomic_DNA"/>
</dbReference>
<feature type="domain" description="Transcription regulator TrmB N-terminal" evidence="1">
    <location>
        <begin position="5"/>
        <end position="64"/>
    </location>
</feature>
<dbReference type="AlphaFoldDB" id="A0A1F6PG73"/>
<sequence length="265" mass="30585">MHDILKKIGLEDADAKIYLSLLQSGPSTATEIARKSGVSRTLSYHILEKLGWLGLVNRASGKGKKLQFFVEHPKNLIRFVKDKKNVWESRMEEVQNSLPDFISLYKTAEKPTVRFQEGIEGVKNIYWETLGSKTEILSVLDLWPWYTPELNLYKWGREYTRERSAKKIHERVMVLDTPEGRDWMENYKGSYKYTKYRWIKPEQVPMIKDLGGEINVYENKVMMALFKKPVPIGVMIDSSALANILKAMFELAWQVGAPAHGNKNA</sequence>
<dbReference type="InterPro" id="IPR036388">
    <property type="entry name" value="WH-like_DNA-bd_sf"/>
</dbReference>
<gene>
    <name evidence="2" type="ORF">A2538_03445</name>
</gene>
<dbReference type="Proteomes" id="UP000178254">
    <property type="component" value="Unassembled WGS sequence"/>
</dbReference>
<accession>A0A1F6PG73</accession>
<evidence type="ECO:0000259" key="1">
    <source>
        <dbReference type="Pfam" id="PF01978"/>
    </source>
</evidence>
<reference evidence="2 3" key="1">
    <citation type="journal article" date="2016" name="Nat. Commun.">
        <title>Thousands of microbial genomes shed light on interconnected biogeochemical processes in an aquifer system.</title>
        <authorList>
            <person name="Anantharaman K."/>
            <person name="Brown C.T."/>
            <person name="Hug L.A."/>
            <person name="Sharon I."/>
            <person name="Castelle C.J."/>
            <person name="Probst A.J."/>
            <person name="Thomas B.C."/>
            <person name="Singh A."/>
            <person name="Wilkins M.J."/>
            <person name="Karaoz U."/>
            <person name="Brodie E.L."/>
            <person name="Williams K.H."/>
            <person name="Hubbard S.S."/>
            <person name="Banfield J.F."/>
        </authorList>
    </citation>
    <scope>NUCLEOTIDE SEQUENCE [LARGE SCALE GENOMIC DNA]</scope>
</reference>
<comment type="caution">
    <text evidence="2">The sequence shown here is derived from an EMBL/GenBank/DDBJ whole genome shotgun (WGS) entry which is preliminary data.</text>
</comment>
<evidence type="ECO:0000313" key="2">
    <source>
        <dbReference type="EMBL" id="OGH95139.1"/>
    </source>
</evidence>
<dbReference type="CDD" id="cd00090">
    <property type="entry name" value="HTH_ARSR"/>
    <property type="match status" value="1"/>
</dbReference>
<dbReference type="SUPFAM" id="SSF46785">
    <property type="entry name" value="Winged helix' DNA-binding domain"/>
    <property type="match status" value="1"/>
</dbReference>
<dbReference type="PANTHER" id="PTHR34293">
    <property type="entry name" value="HTH-TYPE TRANSCRIPTIONAL REGULATOR TRMBL2"/>
    <property type="match status" value="1"/>
</dbReference>
<dbReference type="InterPro" id="IPR002831">
    <property type="entry name" value="Tscrpt_reg_TrmB_N"/>
</dbReference>
<dbReference type="PANTHER" id="PTHR34293:SF1">
    <property type="entry name" value="HTH-TYPE TRANSCRIPTIONAL REGULATOR TRMBL2"/>
    <property type="match status" value="1"/>
</dbReference>
<dbReference type="InterPro" id="IPR011991">
    <property type="entry name" value="ArsR-like_HTH"/>
</dbReference>
<dbReference type="Pfam" id="PF01978">
    <property type="entry name" value="TrmB"/>
    <property type="match status" value="1"/>
</dbReference>
<proteinExistence type="predicted"/>
<protein>
    <recommendedName>
        <fullName evidence="1">Transcription regulator TrmB N-terminal domain-containing protein</fullName>
    </recommendedName>
</protein>
<dbReference type="STRING" id="1798709.A2538_03445"/>